<feature type="region of interest" description="Disordered" evidence="1">
    <location>
        <begin position="1"/>
        <end position="52"/>
    </location>
</feature>
<protein>
    <submittedName>
        <fullName evidence="3">Uncharacterized protein</fullName>
    </submittedName>
</protein>
<feature type="compositionally biased region" description="Polar residues" evidence="1">
    <location>
        <begin position="30"/>
        <end position="41"/>
    </location>
</feature>
<organism evidence="2 3">
    <name type="scientific">Globodera rostochiensis</name>
    <name type="common">Golden nematode worm</name>
    <name type="synonym">Heterodera rostochiensis</name>
    <dbReference type="NCBI Taxonomy" id="31243"/>
    <lineage>
        <taxon>Eukaryota</taxon>
        <taxon>Metazoa</taxon>
        <taxon>Ecdysozoa</taxon>
        <taxon>Nematoda</taxon>
        <taxon>Chromadorea</taxon>
        <taxon>Rhabditida</taxon>
        <taxon>Tylenchina</taxon>
        <taxon>Tylenchomorpha</taxon>
        <taxon>Tylenchoidea</taxon>
        <taxon>Heteroderidae</taxon>
        <taxon>Heteroderinae</taxon>
        <taxon>Globodera</taxon>
    </lineage>
</organism>
<name>A0A914HTX6_GLORO</name>
<dbReference type="WBParaSite" id="Gr19_v10_g3939.t1">
    <property type="protein sequence ID" value="Gr19_v10_g3939.t1"/>
    <property type="gene ID" value="Gr19_v10_g3939"/>
</dbReference>
<dbReference type="Proteomes" id="UP000887572">
    <property type="component" value="Unplaced"/>
</dbReference>
<evidence type="ECO:0000313" key="3">
    <source>
        <dbReference type="WBParaSite" id="Gr19_v10_g3939.t1"/>
    </source>
</evidence>
<keyword evidence="2" id="KW-1185">Reference proteome</keyword>
<evidence type="ECO:0000256" key="1">
    <source>
        <dbReference type="SAM" id="MobiDB-lite"/>
    </source>
</evidence>
<reference evidence="3" key="1">
    <citation type="submission" date="2022-11" db="UniProtKB">
        <authorList>
            <consortium name="WormBaseParasite"/>
        </authorList>
    </citation>
    <scope>IDENTIFICATION</scope>
</reference>
<dbReference type="AlphaFoldDB" id="A0A914HTX6"/>
<evidence type="ECO:0000313" key="2">
    <source>
        <dbReference type="Proteomes" id="UP000887572"/>
    </source>
</evidence>
<proteinExistence type="predicted"/>
<sequence>MSTIDFPLNKAQSAEHQSASSESLDSLSLGHTSRLFTPQSTHPKDSSPGVLSADLINSKSRRLHHRCTHYYRGSRQIFWCNERELDPLAKSASNPPTSVQQLRVFAAPTTACVANPYFGKLVGRRL</sequence>
<accession>A0A914HTX6</accession>
<feature type="compositionally biased region" description="Low complexity" evidence="1">
    <location>
        <begin position="11"/>
        <end position="29"/>
    </location>
</feature>